<dbReference type="GO" id="GO:0006313">
    <property type="term" value="P:DNA transposition"/>
    <property type="evidence" value="ECO:0007669"/>
    <property type="project" value="InterPro"/>
</dbReference>
<organism evidence="2 3">
    <name type="scientific">Geosporobacter ferrireducens</name>
    <dbReference type="NCBI Taxonomy" id="1424294"/>
    <lineage>
        <taxon>Bacteria</taxon>
        <taxon>Bacillati</taxon>
        <taxon>Bacillota</taxon>
        <taxon>Clostridia</taxon>
        <taxon>Peptostreptococcales</taxon>
        <taxon>Thermotaleaceae</taxon>
        <taxon>Geosporobacter</taxon>
    </lineage>
</organism>
<dbReference type="Gene3D" id="3.30.70.1290">
    <property type="entry name" value="Transposase IS200-like"/>
    <property type="match status" value="1"/>
</dbReference>
<reference evidence="2 3" key="1">
    <citation type="submission" date="2016-09" db="EMBL/GenBank/DDBJ databases">
        <title>Genomic analysis reveals versatility of anaerobic energy metabolism of Geosporobacter ferrireducens IRF9 of phylum Firmicutes.</title>
        <authorList>
            <person name="Kim S.-J."/>
        </authorList>
    </citation>
    <scope>NUCLEOTIDE SEQUENCE [LARGE SCALE GENOMIC DNA]</scope>
    <source>
        <strain evidence="2 3">IRF9</strain>
    </source>
</reference>
<accession>A0A1D8GFR6</accession>
<dbReference type="AlphaFoldDB" id="A0A1D8GFR6"/>
<dbReference type="InterPro" id="IPR036515">
    <property type="entry name" value="Transposase_17_sf"/>
</dbReference>
<dbReference type="SMART" id="SM01321">
    <property type="entry name" value="Y1_Tnp"/>
    <property type="match status" value="1"/>
</dbReference>
<dbReference type="KEGG" id="gfe:Gferi_09250"/>
<evidence type="ECO:0000259" key="1">
    <source>
        <dbReference type="SMART" id="SM01321"/>
    </source>
</evidence>
<feature type="domain" description="Transposase IS200-like" evidence="1">
    <location>
        <begin position="19"/>
        <end position="158"/>
    </location>
</feature>
<dbReference type="OrthoDB" id="9794403at2"/>
<dbReference type="PANTHER" id="PTHR36966:SF1">
    <property type="entry name" value="REP-ASSOCIATED TYROSINE TRANSPOSASE"/>
    <property type="match status" value="1"/>
</dbReference>
<evidence type="ECO:0000313" key="3">
    <source>
        <dbReference type="Proteomes" id="UP000095743"/>
    </source>
</evidence>
<dbReference type="Proteomes" id="UP000095743">
    <property type="component" value="Chromosome"/>
</dbReference>
<dbReference type="InterPro" id="IPR002686">
    <property type="entry name" value="Transposase_17"/>
</dbReference>
<dbReference type="InterPro" id="IPR052715">
    <property type="entry name" value="RAYT_transposase"/>
</dbReference>
<dbReference type="GO" id="GO:0004803">
    <property type="term" value="F:transposase activity"/>
    <property type="evidence" value="ECO:0007669"/>
    <property type="project" value="InterPro"/>
</dbReference>
<keyword evidence="3" id="KW-1185">Reference proteome</keyword>
<dbReference type="GO" id="GO:0043565">
    <property type="term" value="F:sequence-specific DNA binding"/>
    <property type="evidence" value="ECO:0007669"/>
    <property type="project" value="TreeGrafter"/>
</dbReference>
<dbReference type="PANTHER" id="PTHR36966">
    <property type="entry name" value="REP-ASSOCIATED TYROSINE TRANSPOSASE"/>
    <property type="match status" value="1"/>
</dbReference>
<sequence>MLLDLPQRKLQRLKNYDYSQNGAYFVTICTQKQLQLFGKIENKILVLNNAGRMVLDKFAQIPEFYPNISVDKFVVMPNHLHAILMIQRIRTAQGPFPTMQLSDYIHRFKVLTTKLYIEGVRKDSYPPFDKKVWQKSYHDHIIRNEVEYRKIWEYIAINPLKWELDKYYSE</sequence>
<proteinExistence type="predicted"/>
<protein>
    <recommendedName>
        <fullName evidence="1">Transposase IS200-like domain-containing protein</fullName>
    </recommendedName>
</protein>
<dbReference type="EMBL" id="CP017269">
    <property type="protein sequence ID" value="AOT69753.1"/>
    <property type="molecule type" value="Genomic_DNA"/>
</dbReference>
<name>A0A1D8GFR6_9FIRM</name>
<evidence type="ECO:0000313" key="2">
    <source>
        <dbReference type="EMBL" id="AOT69753.1"/>
    </source>
</evidence>
<dbReference type="SUPFAM" id="SSF143422">
    <property type="entry name" value="Transposase IS200-like"/>
    <property type="match status" value="1"/>
</dbReference>
<gene>
    <name evidence="2" type="ORF">Gferi_09250</name>
</gene>